<protein>
    <recommendedName>
        <fullName evidence="3">Transmembrane protein</fullName>
    </recommendedName>
</protein>
<name>A0AAV4V9P3_9ARAC</name>
<comment type="caution">
    <text evidence="1">The sequence shown here is derived from an EMBL/GenBank/DDBJ whole genome shotgun (WGS) entry which is preliminary data.</text>
</comment>
<proteinExistence type="predicted"/>
<evidence type="ECO:0008006" key="3">
    <source>
        <dbReference type="Google" id="ProtNLM"/>
    </source>
</evidence>
<organism evidence="1 2">
    <name type="scientific">Caerostris darwini</name>
    <dbReference type="NCBI Taxonomy" id="1538125"/>
    <lineage>
        <taxon>Eukaryota</taxon>
        <taxon>Metazoa</taxon>
        <taxon>Ecdysozoa</taxon>
        <taxon>Arthropoda</taxon>
        <taxon>Chelicerata</taxon>
        <taxon>Arachnida</taxon>
        <taxon>Araneae</taxon>
        <taxon>Araneomorphae</taxon>
        <taxon>Entelegynae</taxon>
        <taxon>Araneoidea</taxon>
        <taxon>Araneidae</taxon>
        <taxon>Caerostris</taxon>
    </lineage>
</organism>
<evidence type="ECO:0000313" key="1">
    <source>
        <dbReference type="EMBL" id="GIY66962.1"/>
    </source>
</evidence>
<dbReference type="Proteomes" id="UP001054837">
    <property type="component" value="Unassembled WGS sequence"/>
</dbReference>
<keyword evidence="2" id="KW-1185">Reference proteome</keyword>
<sequence length="113" mass="12613">MCPRDRGGGCKSVTLFPSFLSLDHPVVFSHLGREGGLYSARHCLVARLRAIACELLGVRAVRRSHWVRSRLSRRLPRSDSLTPFVSGRATSISRYLKLGLVLACLFGCLLQFR</sequence>
<reference evidence="1 2" key="1">
    <citation type="submission" date="2021-06" db="EMBL/GenBank/DDBJ databases">
        <title>Caerostris darwini draft genome.</title>
        <authorList>
            <person name="Kono N."/>
            <person name="Arakawa K."/>
        </authorList>
    </citation>
    <scope>NUCLEOTIDE SEQUENCE [LARGE SCALE GENOMIC DNA]</scope>
</reference>
<dbReference type="AlphaFoldDB" id="A0AAV4V9P3"/>
<gene>
    <name evidence="1" type="ORF">CDAR_379441</name>
</gene>
<dbReference type="EMBL" id="BPLQ01012672">
    <property type="protein sequence ID" value="GIY66962.1"/>
    <property type="molecule type" value="Genomic_DNA"/>
</dbReference>
<accession>A0AAV4V9P3</accession>
<evidence type="ECO:0000313" key="2">
    <source>
        <dbReference type="Proteomes" id="UP001054837"/>
    </source>
</evidence>